<evidence type="ECO:0000313" key="8">
    <source>
        <dbReference type="Proteomes" id="UP001317870"/>
    </source>
</evidence>
<dbReference type="Pfam" id="PF00413">
    <property type="entry name" value="Peptidase_M10"/>
    <property type="match status" value="1"/>
</dbReference>
<dbReference type="EMBL" id="AP026978">
    <property type="protein sequence ID" value="BDT99460.1"/>
    <property type="molecule type" value="Genomic_DNA"/>
</dbReference>
<evidence type="ECO:0000256" key="4">
    <source>
        <dbReference type="ARBA" id="ARBA00022833"/>
    </source>
</evidence>
<sequence length="274" mass="30442">MARSINTARRASSATGALRLRDVDDAAREVEADVHVYGQKVICETDSRGYATPQNRSLTEIVVDASEGFIPLWDKSTTLRWRFQNRSIALFEQPDAAKAKIKELLGKALLAWGDAAPVKFSQRDDAWDFEIVIREADRCNINGCVLASAFFPDSGRHRLTIYPKLFEQSAQEQMETLAHEIGHVFGLRHFFANLSETDFASEIFGKHNPLTIMNYGNQSQLTEDDRDDLKRLYQAVWSGTLTNINGTPIRLVKPFSSTGTVVGGPPILAAAALV</sequence>
<dbReference type="InterPro" id="IPR024079">
    <property type="entry name" value="MetalloPept_cat_dom_sf"/>
</dbReference>
<keyword evidence="1" id="KW-0645">Protease</keyword>
<keyword evidence="5 7" id="KW-0482">Metalloprotease</keyword>
<organism evidence="7 8">
    <name type="scientific">Nocardia sputorum</name>
    <dbReference type="NCBI Taxonomy" id="2984338"/>
    <lineage>
        <taxon>Bacteria</taxon>
        <taxon>Bacillati</taxon>
        <taxon>Actinomycetota</taxon>
        <taxon>Actinomycetes</taxon>
        <taxon>Mycobacteriales</taxon>
        <taxon>Nocardiaceae</taxon>
        <taxon>Nocardia</taxon>
    </lineage>
</organism>
<dbReference type="GO" id="GO:0008237">
    <property type="term" value="F:metallopeptidase activity"/>
    <property type="evidence" value="ECO:0007669"/>
    <property type="project" value="UniProtKB-KW"/>
</dbReference>
<dbReference type="InterPro" id="IPR006026">
    <property type="entry name" value="Peptidase_Metallo"/>
</dbReference>
<evidence type="ECO:0000259" key="6">
    <source>
        <dbReference type="SMART" id="SM00235"/>
    </source>
</evidence>
<dbReference type="InterPro" id="IPR001818">
    <property type="entry name" value="Pept_M10_metallopeptidase"/>
</dbReference>
<dbReference type="SMART" id="SM00235">
    <property type="entry name" value="ZnMc"/>
    <property type="match status" value="1"/>
</dbReference>
<proteinExistence type="predicted"/>
<dbReference type="SUPFAM" id="SSF55486">
    <property type="entry name" value="Metalloproteases ('zincins'), catalytic domain"/>
    <property type="match status" value="1"/>
</dbReference>
<dbReference type="Proteomes" id="UP001317870">
    <property type="component" value="Chromosome"/>
</dbReference>
<evidence type="ECO:0000256" key="5">
    <source>
        <dbReference type="ARBA" id="ARBA00023049"/>
    </source>
</evidence>
<feature type="domain" description="Peptidase metallopeptidase" evidence="6">
    <location>
        <begin position="69"/>
        <end position="235"/>
    </location>
</feature>
<evidence type="ECO:0000313" key="7">
    <source>
        <dbReference type="EMBL" id="BDT99460.1"/>
    </source>
</evidence>
<keyword evidence="3" id="KW-0378">Hydrolase</keyword>
<reference evidence="7 8" key="1">
    <citation type="submission" date="2022-11" db="EMBL/GenBank/DDBJ databases">
        <title>Genome Sequencing of Nocardia sp. ON39_IFM12276 and assembly.</title>
        <authorList>
            <person name="Shimojima M."/>
            <person name="Toyokawa M."/>
            <person name="Uesaka K."/>
        </authorList>
    </citation>
    <scope>NUCLEOTIDE SEQUENCE [LARGE SCALE GENOMIC DNA]</scope>
    <source>
        <strain evidence="7 8">IFM 12276</strain>
    </source>
</reference>
<evidence type="ECO:0000256" key="2">
    <source>
        <dbReference type="ARBA" id="ARBA00022723"/>
    </source>
</evidence>
<accession>A0ABN6U2I7</accession>
<dbReference type="Gene3D" id="3.40.390.10">
    <property type="entry name" value="Collagenase (Catalytic Domain)"/>
    <property type="match status" value="1"/>
</dbReference>
<keyword evidence="2" id="KW-0479">Metal-binding</keyword>
<keyword evidence="8" id="KW-1185">Reference proteome</keyword>
<dbReference type="PANTHER" id="PTHR10201">
    <property type="entry name" value="MATRIX METALLOPROTEINASE"/>
    <property type="match status" value="1"/>
</dbReference>
<evidence type="ECO:0000256" key="1">
    <source>
        <dbReference type="ARBA" id="ARBA00022670"/>
    </source>
</evidence>
<name>A0ABN6U2I7_9NOCA</name>
<dbReference type="RefSeq" id="WP_281879605.1">
    <property type="nucleotide sequence ID" value="NZ_AP026976.1"/>
</dbReference>
<evidence type="ECO:0000256" key="3">
    <source>
        <dbReference type="ARBA" id="ARBA00022801"/>
    </source>
</evidence>
<protein>
    <submittedName>
        <fullName evidence="7">Matrix metalloproteinase-11</fullName>
    </submittedName>
</protein>
<keyword evidence="4" id="KW-0862">Zinc</keyword>
<dbReference type="PANTHER" id="PTHR10201:SF323">
    <property type="entry name" value="MATRIX METALLOPROTEINASE-21"/>
    <property type="match status" value="1"/>
</dbReference>
<gene>
    <name evidence="7" type="ORF">IFM12276_24890</name>
</gene>